<accession>A0A8J3ZJ19</accession>
<keyword evidence="2" id="KW-1185">Reference proteome</keyword>
<evidence type="ECO:0000313" key="1">
    <source>
        <dbReference type="EMBL" id="GIJ63847.1"/>
    </source>
</evidence>
<dbReference type="AlphaFoldDB" id="A0A8J3ZJ19"/>
<sequence>MLGVTVCAVAAGAVTFAAIADWVRDLDSPAWVRLGYRPGPGGEHGLAAAGPRRRRGADDRAGRLAARTMRGEHAGIHIGGSQVHLLSGYDTDIGVIPAQVQIAAKSNEIPAFAPLLDRQGPADPGRPPAPCALARAELAMLDVPLPQQAT</sequence>
<name>A0A8J3ZJ19_9ACTN</name>
<evidence type="ECO:0000313" key="2">
    <source>
        <dbReference type="Proteomes" id="UP000612585"/>
    </source>
</evidence>
<organism evidence="1 2">
    <name type="scientific">Virgisporangium aurantiacum</name>
    <dbReference type="NCBI Taxonomy" id="175570"/>
    <lineage>
        <taxon>Bacteria</taxon>
        <taxon>Bacillati</taxon>
        <taxon>Actinomycetota</taxon>
        <taxon>Actinomycetes</taxon>
        <taxon>Micromonosporales</taxon>
        <taxon>Micromonosporaceae</taxon>
        <taxon>Virgisporangium</taxon>
    </lineage>
</organism>
<protein>
    <submittedName>
        <fullName evidence="1">Uncharacterized protein</fullName>
    </submittedName>
</protein>
<comment type="caution">
    <text evidence="1">The sequence shown here is derived from an EMBL/GenBank/DDBJ whole genome shotgun (WGS) entry which is preliminary data.</text>
</comment>
<reference evidence="1" key="1">
    <citation type="submission" date="2021-01" db="EMBL/GenBank/DDBJ databases">
        <title>Whole genome shotgun sequence of Virgisporangium aurantiacum NBRC 16421.</title>
        <authorList>
            <person name="Komaki H."/>
            <person name="Tamura T."/>
        </authorList>
    </citation>
    <scope>NUCLEOTIDE SEQUENCE</scope>
    <source>
        <strain evidence="1">NBRC 16421</strain>
    </source>
</reference>
<gene>
    <name evidence="1" type="ORF">Vau01_113630</name>
</gene>
<proteinExistence type="predicted"/>
<dbReference type="EMBL" id="BOPG01000103">
    <property type="protein sequence ID" value="GIJ63847.1"/>
    <property type="molecule type" value="Genomic_DNA"/>
</dbReference>
<dbReference type="Proteomes" id="UP000612585">
    <property type="component" value="Unassembled WGS sequence"/>
</dbReference>